<dbReference type="RefSeq" id="WP_090727595.1">
    <property type="nucleotide sequence ID" value="NZ_JBHTKX010000008.1"/>
</dbReference>
<keyword evidence="2" id="KW-1185">Reference proteome</keyword>
<organism evidence="1 2">
    <name type="scientific">Paenibacillus provencensis</name>
    <dbReference type="NCBI Taxonomy" id="441151"/>
    <lineage>
        <taxon>Bacteria</taxon>
        <taxon>Bacillati</taxon>
        <taxon>Bacillota</taxon>
        <taxon>Bacilli</taxon>
        <taxon>Bacillales</taxon>
        <taxon>Paenibacillaceae</taxon>
        <taxon>Paenibacillus</taxon>
    </lineage>
</organism>
<sequence length="127" mass="14968">MVDNKKNNIRGLSNEEFLLLKEILENKLSFKVGFKHYKEEYLAGVVTIRPTQYYWNKSQFEEIRTLLDDLGAIYNNIGVPEKMVHSVFCNGFTYLKFTADTNNRLSFPELVTEHLHETSALRHMYRC</sequence>
<comment type="caution">
    <text evidence="1">The sequence shown here is derived from an EMBL/GenBank/DDBJ whole genome shotgun (WGS) entry which is preliminary data.</text>
</comment>
<name>A0ABW3Q0Q2_9BACL</name>
<evidence type="ECO:0000313" key="2">
    <source>
        <dbReference type="Proteomes" id="UP001597169"/>
    </source>
</evidence>
<dbReference type="Proteomes" id="UP001597169">
    <property type="component" value="Unassembled WGS sequence"/>
</dbReference>
<protein>
    <submittedName>
        <fullName evidence="1">Uncharacterized protein</fullName>
    </submittedName>
</protein>
<gene>
    <name evidence="1" type="ORF">ACFQ3J_24540</name>
</gene>
<dbReference type="EMBL" id="JBHTKX010000008">
    <property type="protein sequence ID" value="MFD1131293.1"/>
    <property type="molecule type" value="Genomic_DNA"/>
</dbReference>
<accession>A0ABW3Q0Q2</accession>
<evidence type="ECO:0000313" key="1">
    <source>
        <dbReference type="EMBL" id="MFD1131293.1"/>
    </source>
</evidence>
<proteinExistence type="predicted"/>
<reference evidence="2" key="1">
    <citation type="journal article" date="2019" name="Int. J. Syst. Evol. Microbiol.">
        <title>The Global Catalogue of Microorganisms (GCM) 10K type strain sequencing project: providing services to taxonomists for standard genome sequencing and annotation.</title>
        <authorList>
            <consortium name="The Broad Institute Genomics Platform"/>
            <consortium name="The Broad Institute Genome Sequencing Center for Infectious Disease"/>
            <person name="Wu L."/>
            <person name="Ma J."/>
        </authorList>
    </citation>
    <scope>NUCLEOTIDE SEQUENCE [LARGE SCALE GENOMIC DNA]</scope>
    <source>
        <strain evidence="2">CCUG 53519</strain>
    </source>
</reference>